<organism evidence="5 6">
    <name type="scientific">Sulfitobacter marinus</name>
    <dbReference type="NCBI Taxonomy" id="394264"/>
    <lineage>
        <taxon>Bacteria</taxon>
        <taxon>Pseudomonadati</taxon>
        <taxon>Pseudomonadota</taxon>
        <taxon>Alphaproteobacteria</taxon>
        <taxon>Rhodobacterales</taxon>
        <taxon>Roseobacteraceae</taxon>
        <taxon>Sulfitobacter</taxon>
    </lineage>
</organism>
<dbReference type="Proteomes" id="UP000199239">
    <property type="component" value="Unassembled WGS sequence"/>
</dbReference>
<dbReference type="InterPro" id="IPR011711">
    <property type="entry name" value="GntR_C"/>
</dbReference>
<evidence type="ECO:0000256" key="2">
    <source>
        <dbReference type="ARBA" id="ARBA00023125"/>
    </source>
</evidence>
<dbReference type="GO" id="GO:0003700">
    <property type="term" value="F:DNA-binding transcription factor activity"/>
    <property type="evidence" value="ECO:0007669"/>
    <property type="project" value="InterPro"/>
</dbReference>
<keyword evidence="3" id="KW-0804">Transcription</keyword>
<evidence type="ECO:0000313" key="5">
    <source>
        <dbReference type="EMBL" id="SFS58029.1"/>
    </source>
</evidence>
<keyword evidence="6" id="KW-1185">Reference proteome</keyword>
<dbReference type="Pfam" id="PF00392">
    <property type="entry name" value="GntR"/>
    <property type="match status" value="1"/>
</dbReference>
<dbReference type="Pfam" id="PF07729">
    <property type="entry name" value="FCD"/>
    <property type="match status" value="1"/>
</dbReference>
<gene>
    <name evidence="5" type="ORF">SAMN04488040_1153</name>
</gene>
<dbReference type="InterPro" id="IPR008920">
    <property type="entry name" value="TF_FadR/GntR_C"/>
</dbReference>
<dbReference type="PANTHER" id="PTHR43537">
    <property type="entry name" value="TRANSCRIPTIONAL REGULATOR, GNTR FAMILY"/>
    <property type="match status" value="1"/>
</dbReference>
<evidence type="ECO:0000259" key="4">
    <source>
        <dbReference type="PROSITE" id="PS50949"/>
    </source>
</evidence>
<reference evidence="6" key="1">
    <citation type="submission" date="2016-10" db="EMBL/GenBank/DDBJ databases">
        <authorList>
            <person name="Varghese N."/>
            <person name="Submissions S."/>
        </authorList>
    </citation>
    <scope>NUCLEOTIDE SEQUENCE [LARGE SCALE GENOMIC DNA]</scope>
    <source>
        <strain evidence="6">DSM 23422</strain>
    </source>
</reference>
<dbReference type="RefSeq" id="WP_093915447.1">
    <property type="nucleotide sequence ID" value="NZ_FPAJ01000001.1"/>
</dbReference>
<dbReference type="Gene3D" id="1.10.10.10">
    <property type="entry name" value="Winged helix-like DNA-binding domain superfamily/Winged helix DNA-binding domain"/>
    <property type="match status" value="1"/>
</dbReference>
<dbReference type="EMBL" id="FPAJ01000001">
    <property type="protein sequence ID" value="SFS58029.1"/>
    <property type="molecule type" value="Genomic_DNA"/>
</dbReference>
<dbReference type="PROSITE" id="PS50949">
    <property type="entry name" value="HTH_GNTR"/>
    <property type="match status" value="1"/>
</dbReference>
<evidence type="ECO:0000313" key="6">
    <source>
        <dbReference type="Proteomes" id="UP000199239"/>
    </source>
</evidence>
<dbReference type="PANTHER" id="PTHR43537:SF44">
    <property type="entry name" value="GNTR FAMILY REGULATORY PROTEIN"/>
    <property type="match status" value="1"/>
</dbReference>
<dbReference type="SUPFAM" id="SSF46785">
    <property type="entry name" value="Winged helix' DNA-binding domain"/>
    <property type="match status" value="1"/>
</dbReference>
<dbReference type="InterPro" id="IPR036390">
    <property type="entry name" value="WH_DNA-bd_sf"/>
</dbReference>
<sequence length="239" mass="26907">MTLQMRHPKNRAADLLIDHFEREILNGNPGAGQPMPTEREIVQQHGVSRTVAREAIQALARKGLIYARPGFRPVVAEPGYDAAITAVGSIVTQLLGQPTGVRNLFSLRILMEASLVRQAALHANADDIKRLEAALADNFAAISDTPLFYETDVAFHRVLYEIPGNPILPSIHKAYTEWLSTRLQKMQRIESRNQQNYDFHRAIFEAILRRDADTAEEALRDHLAFAWKQISETFVELAT</sequence>
<evidence type="ECO:0000256" key="1">
    <source>
        <dbReference type="ARBA" id="ARBA00023015"/>
    </source>
</evidence>
<dbReference type="GO" id="GO:0003677">
    <property type="term" value="F:DNA binding"/>
    <property type="evidence" value="ECO:0007669"/>
    <property type="project" value="UniProtKB-KW"/>
</dbReference>
<dbReference type="SMART" id="SM00895">
    <property type="entry name" value="FCD"/>
    <property type="match status" value="1"/>
</dbReference>
<protein>
    <submittedName>
        <fullName evidence="5">DNA-binding transcriptional regulator, FadR family</fullName>
    </submittedName>
</protein>
<dbReference type="SMART" id="SM00345">
    <property type="entry name" value="HTH_GNTR"/>
    <property type="match status" value="1"/>
</dbReference>
<dbReference type="OrthoDB" id="9028214at2"/>
<dbReference type="CDD" id="cd07377">
    <property type="entry name" value="WHTH_GntR"/>
    <property type="match status" value="1"/>
</dbReference>
<dbReference type="AlphaFoldDB" id="A0A1I6QZW3"/>
<feature type="domain" description="HTH gntR-type" evidence="4">
    <location>
        <begin position="10"/>
        <end position="78"/>
    </location>
</feature>
<keyword evidence="1" id="KW-0805">Transcription regulation</keyword>
<dbReference type="InterPro" id="IPR036388">
    <property type="entry name" value="WH-like_DNA-bd_sf"/>
</dbReference>
<dbReference type="STRING" id="394264.SAMN04488040_1153"/>
<dbReference type="PRINTS" id="PR00035">
    <property type="entry name" value="HTHGNTR"/>
</dbReference>
<evidence type="ECO:0000256" key="3">
    <source>
        <dbReference type="ARBA" id="ARBA00023163"/>
    </source>
</evidence>
<name>A0A1I6QZW3_9RHOB</name>
<dbReference type="InterPro" id="IPR000524">
    <property type="entry name" value="Tscrpt_reg_HTH_GntR"/>
</dbReference>
<keyword evidence="2 5" id="KW-0238">DNA-binding</keyword>
<dbReference type="Gene3D" id="1.20.120.530">
    <property type="entry name" value="GntR ligand-binding domain-like"/>
    <property type="match status" value="1"/>
</dbReference>
<accession>A0A1I6QZW3</accession>
<dbReference type="SUPFAM" id="SSF48008">
    <property type="entry name" value="GntR ligand-binding domain-like"/>
    <property type="match status" value="1"/>
</dbReference>
<proteinExistence type="predicted"/>